<evidence type="ECO:0000313" key="1">
    <source>
        <dbReference type="EMBL" id="GGK22602.1"/>
    </source>
</evidence>
<dbReference type="Proteomes" id="UP000600449">
    <property type="component" value="Unassembled WGS sequence"/>
</dbReference>
<evidence type="ECO:0008006" key="3">
    <source>
        <dbReference type="Google" id="ProtNLM"/>
    </source>
</evidence>
<dbReference type="InterPro" id="IPR006597">
    <property type="entry name" value="Sel1-like"/>
</dbReference>
<accession>A0A917V2H3</accession>
<protein>
    <recommendedName>
        <fullName evidence="3">Sel1 repeat-containing protein</fullName>
    </recommendedName>
</protein>
<dbReference type="RefSeq" id="WP_188909553.1">
    <property type="nucleotide sequence ID" value="NZ_BMMF01000002.1"/>
</dbReference>
<dbReference type="SUPFAM" id="SSF81901">
    <property type="entry name" value="HCP-like"/>
    <property type="match status" value="1"/>
</dbReference>
<organism evidence="1 2">
    <name type="scientific">Salinarimonas ramus</name>
    <dbReference type="NCBI Taxonomy" id="690164"/>
    <lineage>
        <taxon>Bacteria</taxon>
        <taxon>Pseudomonadati</taxon>
        <taxon>Pseudomonadota</taxon>
        <taxon>Alphaproteobacteria</taxon>
        <taxon>Hyphomicrobiales</taxon>
        <taxon>Salinarimonadaceae</taxon>
        <taxon>Salinarimonas</taxon>
    </lineage>
</organism>
<dbReference type="InterPro" id="IPR011990">
    <property type="entry name" value="TPR-like_helical_dom_sf"/>
</dbReference>
<sequence>MARLDLGAADIAALVPDLDTGEAYLELGLMHAVGRSVPLDLVAAHKWLNIAVAKGCKAAVARRAELAQEMSADEIAAAQRAARMFLHAA</sequence>
<name>A0A917V2H3_9HYPH</name>
<dbReference type="AlphaFoldDB" id="A0A917V2H3"/>
<gene>
    <name evidence="1" type="ORF">GCM10011322_06600</name>
</gene>
<dbReference type="SMART" id="SM00671">
    <property type="entry name" value="SEL1"/>
    <property type="match status" value="1"/>
</dbReference>
<evidence type="ECO:0000313" key="2">
    <source>
        <dbReference type="Proteomes" id="UP000600449"/>
    </source>
</evidence>
<proteinExistence type="predicted"/>
<reference evidence="1 2" key="1">
    <citation type="journal article" date="2014" name="Int. J. Syst. Evol. Microbiol.">
        <title>Complete genome sequence of Corynebacterium casei LMG S-19264T (=DSM 44701T), isolated from a smear-ripened cheese.</title>
        <authorList>
            <consortium name="US DOE Joint Genome Institute (JGI-PGF)"/>
            <person name="Walter F."/>
            <person name="Albersmeier A."/>
            <person name="Kalinowski J."/>
            <person name="Ruckert C."/>
        </authorList>
    </citation>
    <scope>NUCLEOTIDE SEQUENCE [LARGE SCALE GENOMIC DNA]</scope>
    <source>
        <strain evidence="1 2">CGMCC 1.9161</strain>
    </source>
</reference>
<keyword evidence="2" id="KW-1185">Reference proteome</keyword>
<dbReference type="Gene3D" id="1.25.40.10">
    <property type="entry name" value="Tetratricopeptide repeat domain"/>
    <property type="match status" value="1"/>
</dbReference>
<comment type="caution">
    <text evidence="1">The sequence shown here is derived from an EMBL/GenBank/DDBJ whole genome shotgun (WGS) entry which is preliminary data.</text>
</comment>
<dbReference type="EMBL" id="BMMF01000002">
    <property type="protein sequence ID" value="GGK22602.1"/>
    <property type="molecule type" value="Genomic_DNA"/>
</dbReference>